<evidence type="ECO:0000256" key="3">
    <source>
        <dbReference type="ARBA" id="ARBA00022605"/>
    </source>
</evidence>
<dbReference type="Pfam" id="PF01842">
    <property type="entry name" value="ACT"/>
    <property type="match status" value="1"/>
</dbReference>
<gene>
    <name evidence="9" type="primary">pheA</name>
    <name evidence="12" type="ORF">COB20_03090</name>
</gene>
<protein>
    <recommendedName>
        <fullName evidence="2 9">Prephenate dehydratase</fullName>
        <shortName evidence="9">PDT</shortName>
        <ecNumber evidence="2 9">4.2.1.51</ecNumber>
    </recommendedName>
</protein>
<dbReference type="InterPro" id="IPR008242">
    <property type="entry name" value="Chor_mutase/pphenate_deHydtase"/>
</dbReference>
<dbReference type="SUPFAM" id="SSF53850">
    <property type="entry name" value="Periplasmic binding protein-like II"/>
    <property type="match status" value="1"/>
</dbReference>
<dbReference type="Proteomes" id="UP000218767">
    <property type="component" value="Unassembled WGS sequence"/>
</dbReference>
<accession>A0A2A4XCK0</accession>
<feature type="domain" description="ACT" evidence="11">
    <location>
        <begin position="200"/>
        <end position="277"/>
    </location>
</feature>
<dbReference type="UniPathway" id="UPA00121">
    <property type="reaction ID" value="UER00345"/>
</dbReference>
<name>A0A2A4XCK0_9GAMM</name>
<dbReference type="EMBL" id="NVUL01000010">
    <property type="protein sequence ID" value="PCI80392.1"/>
    <property type="molecule type" value="Genomic_DNA"/>
</dbReference>
<dbReference type="CDD" id="cd13630">
    <property type="entry name" value="PBP2_PDT_1"/>
    <property type="match status" value="1"/>
</dbReference>
<dbReference type="SUPFAM" id="SSF55021">
    <property type="entry name" value="ACT-like"/>
    <property type="match status" value="1"/>
</dbReference>
<dbReference type="InterPro" id="IPR001086">
    <property type="entry name" value="Preph_deHydtase"/>
</dbReference>
<evidence type="ECO:0000259" key="11">
    <source>
        <dbReference type="PROSITE" id="PS51671"/>
    </source>
</evidence>
<dbReference type="PANTHER" id="PTHR21022:SF19">
    <property type="entry name" value="PREPHENATE DEHYDRATASE-RELATED"/>
    <property type="match status" value="1"/>
</dbReference>
<evidence type="ECO:0000256" key="7">
    <source>
        <dbReference type="ARBA" id="ARBA00047848"/>
    </source>
</evidence>
<evidence type="ECO:0000256" key="2">
    <source>
        <dbReference type="ARBA" id="ARBA00013147"/>
    </source>
</evidence>
<sequence length="280" mass="30452">MSHNSDISSIGKIAYLGPEGTYSQLAALEFFGGDAELLNCASIDEVFTAVQNKNVSYGIVPVENSTEGAINNTQDCLVDSSTKIIGEQIVSIEHSLLAQIGTSKSDVIKIASHKQSLAQCRGYLARHFPETEQVECSSNAEAAIRAQADSNTAAIASELAGRLYGLQSLDCRIQDKSNNRTRFLVLALEDTAPTGSDKTSILVYTENKPGALFRVLEPFENFQLSLTKIETRPSKKEAWEYVFFIDFEGHVEDEATKKLFATLGQGGVEVKILGSYPVSQ</sequence>
<keyword evidence="5 9" id="KW-0584">Phenylalanine biosynthesis</keyword>
<evidence type="ECO:0000313" key="13">
    <source>
        <dbReference type="Proteomes" id="UP000218767"/>
    </source>
</evidence>
<evidence type="ECO:0000259" key="10">
    <source>
        <dbReference type="PROSITE" id="PS51171"/>
    </source>
</evidence>
<dbReference type="PROSITE" id="PS51671">
    <property type="entry name" value="ACT"/>
    <property type="match status" value="1"/>
</dbReference>
<feature type="domain" description="Prephenate dehydratase" evidence="10">
    <location>
        <begin position="12"/>
        <end position="188"/>
    </location>
</feature>
<dbReference type="InterPro" id="IPR018528">
    <property type="entry name" value="Preph_deHydtase_CS"/>
</dbReference>
<dbReference type="InterPro" id="IPR045865">
    <property type="entry name" value="ACT-like_dom_sf"/>
</dbReference>
<dbReference type="PROSITE" id="PS00857">
    <property type="entry name" value="PREPHENATE_DEHYDR_1"/>
    <property type="match status" value="1"/>
</dbReference>
<dbReference type="GO" id="GO:0009094">
    <property type="term" value="P:L-phenylalanine biosynthetic process"/>
    <property type="evidence" value="ECO:0007669"/>
    <property type="project" value="UniProtKB-UniPathway"/>
</dbReference>
<comment type="pathway">
    <text evidence="1 9">Amino-acid biosynthesis; L-phenylalanine biosynthesis; phenylpyruvate from prephenate: step 1/1.</text>
</comment>
<dbReference type="FunFam" id="3.40.190.10:FF:000029">
    <property type="entry name" value="Chorismate mutase/Prephenate dehydratase"/>
    <property type="match status" value="1"/>
</dbReference>
<dbReference type="PANTHER" id="PTHR21022">
    <property type="entry name" value="PREPHENATE DEHYDRATASE P PROTEIN"/>
    <property type="match status" value="1"/>
</dbReference>
<dbReference type="GO" id="GO:0004664">
    <property type="term" value="F:prephenate dehydratase activity"/>
    <property type="evidence" value="ECO:0007669"/>
    <property type="project" value="UniProtKB-UniRule"/>
</dbReference>
<dbReference type="FunFam" id="3.30.70.260:FF:000012">
    <property type="entry name" value="Prephenate dehydratase"/>
    <property type="match status" value="1"/>
</dbReference>
<evidence type="ECO:0000256" key="9">
    <source>
        <dbReference type="RuleBase" id="RU361254"/>
    </source>
</evidence>
<dbReference type="Pfam" id="PF00800">
    <property type="entry name" value="PDT"/>
    <property type="match status" value="1"/>
</dbReference>
<comment type="catalytic activity">
    <reaction evidence="7 9">
        <text>prephenate + H(+) = 3-phenylpyruvate + CO2 + H2O</text>
        <dbReference type="Rhea" id="RHEA:21648"/>
        <dbReference type="ChEBI" id="CHEBI:15377"/>
        <dbReference type="ChEBI" id="CHEBI:15378"/>
        <dbReference type="ChEBI" id="CHEBI:16526"/>
        <dbReference type="ChEBI" id="CHEBI:18005"/>
        <dbReference type="ChEBI" id="CHEBI:29934"/>
        <dbReference type="EC" id="4.2.1.51"/>
    </reaction>
</comment>
<feature type="site" description="Essential for prephenate dehydratase activity" evidence="8">
    <location>
        <position position="181"/>
    </location>
</feature>
<dbReference type="PROSITE" id="PS00858">
    <property type="entry name" value="PREPHENATE_DEHYDR_2"/>
    <property type="match status" value="1"/>
</dbReference>
<reference evidence="13" key="1">
    <citation type="submission" date="2017-08" db="EMBL/GenBank/DDBJ databases">
        <title>A dynamic microbial community with high functional redundancy inhabits the cold, oxic subseafloor aquifer.</title>
        <authorList>
            <person name="Tully B.J."/>
            <person name="Wheat C.G."/>
            <person name="Glazer B.T."/>
            <person name="Huber J.A."/>
        </authorList>
    </citation>
    <scope>NUCLEOTIDE SEQUENCE [LARGE SCALE GENOMIC DNA]</scope>
</reference>
<dbReference type="EC" id="4.2.1.51" evidence="2 9"/>
<dbReference type="Gene3D" id="3.30.70.260">
    <property type="match status" value="1"/>
</dbReference>
<dbReference type="GO" id="GO:0005737">
    <property type="term" value="C:cytoplasm"/>
    <property type="evidence" value="ECO:0007669"/>
    <property type="project" value="TreeGrafter"/>
</dbReference>
<dbReference type="CDD" id="cd04905">
    <property type="entry name" value="ACT_CM-PDT"/>
    <property type="match status" value="1"/>
</dbReference>
<dbReference type="PIRSF" id="PIRSF001500">
    <property type="entry name" value="Chor_mut_pdt_Ppr"/>
    <property type="match status" value="1"/>
</dbReference>
<dbReference type="InterPro" id="IPR002912">
    <property type="entry name" value="ACT_dom"/>
</dbReference>
<dbReference type="NCBIfam" id="NF008865">
    <property type="entry name" value="PRK11898.1"/>
    <property type="match status" value="1"/>
</dbReference>
<keyword evidence="3 9" id="KW-0028">Amino-acid biosynthesis</keyword>
<dbReference type="Gene3D" id="3.40.190.10">
    <property type="entry name" value="Periplasmic binding protein-like II"/>
    <property type="match status" value="2"/>
</dbReference>
<evidence type="ECO:0000256" key="6">
    <source>
        <dbReference type="ARBA" id="ARBA00023239"/>
    </source>
</evidence>
<evidence type="ECO:0000256" key="8">
    <source>
        <dbReference type="PIRSR" id="PIRSR001500-2"/>
    </source>
</evidence>
<organism evidence="12 13">
    <name type="scientific">SAR86 cluster bacterium</name>
    <dbReference type="NCBI Taxonomy" id="2030880"/>
    <lineage>
        <taxon>Bacteria</taxon>
        <taxon>Pseudomonadati</taxon>
        <taxon>Pseudomonadota</taxon>
        <taxon>Gammaproteobacteria</taxon>
        <taxon>SAR86 cluster</taxon>
    </lineage>
</organism>
<proteinExistence type="predicted"/>
<comment type="caution">
    <text evidence="12">The sequence shown here is derived from an EMBL/GenBank/DDBJ whole genome shotgun (WGS) entry which is preliminary data.</text>
</comment>
<evidence type="ECO:0000256" key="1">
    <source>
        <dbReference type="ARBA" id="ARBA00004741"/>
    </source>
</evidence>
<keyword evidence="6 9" id="KW-0456">Lyase</keyword>
<evidence type="ECO:0000256" key="4">
    <source>
        <dbReference type="ARBA" id="ARBA00023141"/>
    </source>
</evidence>
<dbReference type="AlphaFoldDB" id="A0A2A4XCK0"/>
<dbReference type="PROSITE" id="PS51171">
    <property type="entry name" value="PREPHENATE_DEHYDR_3"/>
    <property type="match status" value="1"/>
</dbReference>
<evidence type="ECO:0000256" key="5">
    <source>
        <dbReference type="ARBA" id="ARBA00023222"/>
    </source>
</evidence>
<evidence type="ECO:0000313" key="12">
    <source>
        <dbReference type="EMBL" id="PCI80392.1"/>
    </source>
</evidence>
<keyword evidence="4 9" id="KW-0057">Aromatic amino acid biosynthesis</keyword>